<dbReference type="GO" id="GO:0030973">
    <property type="term" value="F:molybdate ion binding"/>
    <property type="evidence" value="ECO:0007669"/>
    <property type="project" value="InterPro"/>
</dbReference>
<feature type="binding site" evidence="6">
    <location>
        <position position="60"/>
    </location>
    <ligand>
        <name>molybdate</name>
        <dbReference type="ChEBI" id="CHEBI:36264"/>
    </ligand>
</feature>
<dbReference type="NCBIfam" id="TIGR01256">
    <property type="entry name" value="modA"/>
    <property type="match status" value="1"/>
</dbReference>
<dbReference type="PIRSF" id="PIRSF004846">
    <property type="entry name" value="ModA"/>
    <property type="match status" value="1"/>
</dbReference>
<evidence type="ECO:0000313" key="8">
    <source>
        <dbReference type="Proteomes" id="UP000316095"/>
    </source>
</evidence>
<dbReference type="PANTHER" id="PTHR30632:SF14">
    <property type="entry name" value="TUNGSTATE_MOLYBDATE_CHROMATE-BINDING PROTEIN MODA"/>
    <property type="match status" value="1"/>
</dbReference>
<evidence type="ECO:0000256" key="5">
    <source>
        <dbReference type="ARBA" id="ARBA00062515"/>
    </source>
</evidence>
<keyword evidence="4" id="KW-0732">Signal</keyword>
<dbReference type="CDD" id="cd13539">
    <property type="entry name" value="PBP2_AvModA"/>
    <property type="match status" value="1"/>
</dbReference>
<protein>
    <submittedName>
        <fullName evidence="7">Molybdate-binding periplasmic protein</fullName>
    </submittedName>
</protein>
<proteinExistence type="inferred from homology"/>
<dbReference type="Gene3D" id="3.40.190.10">
    <property type="entry name" value="Periplasmic binding protein-like II"/>
    <property type="match status" value="2"/>
</dbReference>
<feature type="binding site" evidence="6">
    <location>
        <position position="171"/>
    </location>
    <ligand>
        <name>molybdate</name>
        <dbReference type="ChEBI" id="CHEBI:36264"/>
    </ligand>
</feature>
<dbReference type="PANTHER" id="PTHR30632">
    <property type="entry name" value="MOLYBDATE-BINDING PERIPLASMIC PROTEIN"/>
    <property type="match status" value="1"/>
</dbReference>
<keyword evidence="2 6" id="KW-0500">Molybdenum</keyword>
<accession>A0A5C5XIE4</accession>
<dbReference type="SUPFAM" id="SSF53850">
    <property type="entry name" value="Periplasmic binding protein-like II"/>
    <property type="match status" value="1"/>
</dbReference>
<evidence type="ECO:0000256" key="1">
    <source>
        <dbReference type="ARBA" id="ARBA00009175"/>
    </source>
</evidence>
<comment type="caution">
    <text evidence="7">The sequence shown here is derived from an EMBL/GenBank/DDBJ whole genome shotgun (WGS) entry which is preliminary data.</text>
</comment>
<keyword evidence="3 6" id="KW-0479">Metal-binding</keyword>
<dbReference type="EMBL" id="SJPG01000001">
    <property type="protein sequence ID" value="TWT62966.1"/>
    <property type="molecule type" value="Genomic_DNA"/>
</dbReference>
<keyword evidence="8" id="KW-1185">Reference proteome</keyword>
<gene>
    <name evidence="7" type="primary">modA</name>
    <name evidence="7" type="ORF">Pan54_37170</name>
</gene>
<evidence type="ECO:0000256" key="4">
    <source>
        <dbReference type="ARBA" id="ARBA00022729"/>
    </source>
</evidence>
<dbReference type="GO" id="GO:0015689">
    <property type="term" value="P:molybdate ion transport"/>
    <property type="evidence" value="ECO:0007669"/>
    <property type="project" value="InterPro"/>
</dbReference>
<evidence type="ECO:0000256" key="2">
    <source>
        <dbReference type="ARBA" id="ARBA00022505"/>
    </source>
</evidence>
<evidence type="ECO:0000256" key="6">
    <source>
        <dbReference type="PIRSR" id="PIRSR004846-1"/>
    </source>
</evidence>
<dbReference type="AlphaFoldDB" id="A0A5C5XIE4"/>
<name>A0A5C5XIE4_9PLAN</name>
<dbReference type="GO" id="GO:0046872">
    <property type="term" value="F:metal ion binding"/>
    <property type="evidence" value="ECO:0007669"/>
    <property type="project" value="UniProtKB-KW"/>
</dbReference>
<dbReference type="GO" id="GO:1901359">
    <property type="term" value="F:tungstate binding"/>
    <property type="evidence" value="ECO:0007669"/>
    <property type="project" value="UniProtKB-ARBA"/>
</dbReference>
<dbReference type="Pfam" id="PF13531">
    <property type="entry name" value="SBP_bac_11"/>
    <property type="match status" value="1"/>
</dbReference>
<organism evidence="7 8">
    <name type="scientific">Rubinisphaera italica</name>
    <dbReference type="NCBI Taxonomy" id="2527969"/>
    <lineage>
        <taxon>Bacteria</taxon>
        <taxon>Pseudomonadati</taxon>
        <taxon>Planctomycetota</taxon>
        <taxon>Planctomycetia</taxon>
        <taxon>Planctomycetales</taxon>
        <taxon>Planctomycetaceae</taxon>
        <taxon>Rubinisphaera</taxon>
    </lineage>
</organism>
<comment type="subunit">
    <text evidence="5">The complex is composed of two ATP-binding proteins (ModC), two transmembrane proteins (ModB) and a solute-binding protein (ModA).</text>
</comment>
<comment type="similarity">
    <text evidence="1">Belongs to the bacterial solute-binding protein ModA family.</text>
</comment>
<dbReference type="InterPro" id="IPR050682">
    <property type="entry name" value="ModA/WtpA"/>
</dbReference>
<dbReference type="Proteomes" id="UP000316095">
    <property type="component" value="Unassembled WGS sequence"/>
</dbReference>
<dbReference type="InterPro" id="IPR005950">
    <property type="entry name" value="ModA"/>
</dbReference>
<evidence type="ECO:0000313" key="7">
    <source>
        <dbReference type="EMBL" id="TWT62966.1"/>
    </source>
</evidence>
<dbReference type="InterPro" id="IPR044084">
    <property type="entry name" value="AvModA-like_subst-bd"/>
</dbReference>
<sequence>MFLVFIAGCADSHVEQTSGHETIVLKVAAAANLQYAMTEIESKFEESQPAISLEITYGSSGQFFSQLSQLAPYDIFFSADTNYPQKLVEQNLIAEADYFPYASGQIVLWVPEGSPLDLEASGLQILLDPSVKKIAIANPRLAPYGSAAVEAMQHFELYDQIKDKLVLGENISQTTHFVESKAADVGVLAFSQVCVPEQKNRGQYWKIPTDAYSPIIQAGGILKTTSHPEAARQFREFVLGSNGQKILFRFGYSIPEAN</sequence>
<evidence type="ECO:0000256" key="3">
    <source>
        <dbReference type="ARBA" id="ARBA00022723"/>
    </source>
</evidence>
<dbReference type="FunFam" id="3.40.190.10:FF:000035">
    <property type="entry name" value="Molybdate ABC transporter substrate-binding protein"/>
    <property type="match status" value="1"/>
</dbReference>
<reference evidence="7 8" key="1">
    <citation type="submission" date="2019-02" db="EMBL/GenBank/DDBJ databases">
        <title>Deep-cultivation of Planctomycetes and their phenomic and genomic characterization uncovers novel biology.</title>
        <authorList>
            <person name="Wiegand S."/>
            <person name="Jogler M."/>
            <person name="Boedeker C."/>
            <person name="Pinto D."/>
            <person name="Vollmers J."/>
            <person name="Rivas-Marin E."/>
            <person name="Kohn T."/>
            <person name="Peeters S.H."/>
            <person name="Heuer A."/>
            <person name="Rast P."/>
            <person name="Oberbeckmann S."/>
            <person name="Bunk B."/>
            <person name="Jeske O."/>
            <person name="Meyerdierks A."/>
            <person name="Storesund J.E."/>
            <person name="Kallscheuer N."/>
            <person name="Luecker S."/>
            <person name="Lage O.M."/>
            <person name="Pohl T."/>
            <person name="Merkel B.J."/>
            <person name="Hornburger P."/>
            <person name="Mueller R.-W."/>
            <person name="Bruemmer F."/>
            <person name="Labrenz M."/>
            <person name="Spormann A.M."/>
            <person name="Op Den Camp H."/>
            <person name="Overmann J."/>
            <person name="Amann R."/>
            <person name="Jetten M.S.M."/>
            <person name="Mascher T."/>
            <person name="Medema M.H."/>
            <person name="Devos D.P."/>
            <person name="Kaster A.-K."/>
            <person name="Ovreas L."/>
            <person name="Rohde M."/>
            <person name="Galperin M.Y."/>
            <person name="Jogler C."/>
        </authorList>
    </citation>
    <scope>NUCLEOTIDE SEQUENCE [LARGE SCALE GENOMIC DNA]</scope>
    <source>
        <strain evidence="7 8">Pan54</strain>
    </source>
</reference>